<dbReference type="Proteomes" id="UP000279275">
    <property type="component" value="Unassembled WGS sequence"/>
</dbReference>
<proteinExistence type="predicted"/>
<evidence type="ECO:0000313" key="4">
    <source>
        <dbReference type="Proteomes" id="UP000279275"/>
    </source>
</evidence>
<keyword evidence="2" id="KW-0812">Transmembrane</keyword>
<feature type="compositionally biased region" description="Low complexity" evidence="1">
    <location>
        <begin position="81"/>
        <end position="103"/>
    </location>
</feature>
<keyword evidence="4" id="KW-1185">Reference proteome</keyword>
<gene>
    <name evidence="3" type="ORF">EBN03_08725</name>
</gene>
<keyword evidence="2" id="KW-1133">Transmembrane helix</keyword>
<feature type="region of interest" description="Disordered" evidence="1">
    <location>
        <begin position="1"/>
        <end position="130"/>
    </location>
</feature>
<dbReference type="EMBL" id="RFFH01000003">
    <property type="protein sequence ID" value="RMI33259.1"/>
    <property type="molecule type" value="Genomic_DNA"/>
</dbReference>
<evidence type="ECO:0000256" key="1">
    <source>
        <dbReference type="SAM" id="MobiDB-lite"/>
    </source>
</evidence>
<feature type="region of interest" description="Disordered" evidence="1">
    <location>
        <begin position="199"/>
        <end position="235"/>
    </location>
</feature>
<sequence>MTENNEPARSPEPHPAPTEPQPAPTEPLTAGTAPVTGDAATPVAGAEAFATGTNPATSDSATPTASTESLATGTAPTSADPAPHATGAAPGTAAAPATGTAPAAPAPGPVPPPAAPAPGPVPPPAAPAPGFLATRQQRTVAGVVGALVAAVLIGGVGFGAGVVVGHHDGHDRYGPMAAHDHRFGGPDFGGRWDDDRGGMIWRGGPNQGPHLRMPMPDDTAPAAPTPGTSSPAPTR</sequence>
<reference evidence="3 4" key="1">
    <citation type="submission" date="2018-10" db="EMBL/GenBank/DDBJ databases">
        <title>Isolation from cow dung.</title>
        <authorList>
            <person name="Ling L."/>
        </authorList>
    </citation>
    <scope>NUCLEOTIDE SEQUENCE [LARGE SCALE GENOMIC DNA]</scope>
    <source>
        <strain evidence="3 4">NEAU-LL90</strain>
    </source>
</reference>
<feature type="compositionally biased region" description="Polar residues" evidence="1">
    <location>
        <begin position="68"/>
        <end position="77"/>
    </location>
</feature>
<feature type="compositionally biased region" description="Pro residues" evidence="1">
    <location>
        <begin position="104"/>
        <end position="127"/>
    </location>
</feature>
<name>A0A3M2L6H9_9NOCA</name>
<accession>A0A3M2L6H9</accession>
<evidence type="ECO:0000313" key="3">
    <source>
        <dbReference type="EMBL" id="RMI33259.1"/>
    </source>
</evidence>
<feature type="compositionally biased region" description="Low complexity" evidence="1">
    <location>
        <begin position="53"/>
        <end position="67"/>
    </location>
</feature>
<evidence type="ECO:0000256" key="2">
    <source>
        <dbReference type="SAM" id="Phobius"/>
    </source>
</evidence>
<feature type="compositionally biased region" description="Low complexity" evidence="1">
    <location>
        <begin position="213"/>
        <end position="235"/>
    </location>
</feature>
<dbReference type="RefSeq" id="WP_122187454.1">
    <property type="nucleotide sequence ID" value="NZ_RFFH01000003.1"/>
</dbReference>
<comment type="caution">
    <text evidence="3">The sequence shown here is derived from an EMBL/GenBank/DDBJ whole genome shotgun (WGS) entry which is preliminary data.</text>
</comment>
<feature type="compositionally biased region" description="Pro residues" evidence="1">
    <location>
        <begin position="13"/>
        <end position="25"/>
    </location>
</feature>
<feature type="transmembrane region" description="Helical" evidence="2">
    <location>
        <begin position="140"/>
        <end position="164"/>
    </location>
</feature>
<organism evidence="3 4">
    <name type="scientific">Nocardia stercoris</name>
    <dbReference type="NCBI Taxonomy" id="2483361"/>
    <lineage>
        <taxon>Bacteria</taxon>
        <taxon>Bacillati</taxon>
        <taxon>Actinomycetota</taxon>
        <taxon>Actinomycetes</taxon>
        <taxon>Mycobacteriales</taxon>
        <taxon>Nocardiaceae</taxon>
        <taxon>Nocardia</taxon>
    </lineage>
</organism>
<dbReference type="AlphaFoldDB" id="A0A3M2L6H9"/>
<protein>
    <submittedName>
        <fullName evidence="3">Uncharacterized protein</fullName>
    </submittedName>
</protein>
<keyword evidence="2" id="KW-0472">Membrane</keyword>